<evidence type="ECO:0000259" key="3">
    <source>
        <dbReference type="SMART" id="SM00722"/>
    </source>
</evidence>
<dbReference type="InterPro" id="IPR007742">
    <property type="entry name" value="NosD_dom"/>
</dbReference>
<accession>A0AAP2Z1R2</accession>
<feature type="compositionally biased region" description="Acidic residues" evidence="1">
    <location>
        <begin position="1258"/>
        <end position="1323"/>
    </location>
</feature>
<dbReference type="InterPro" id="IPR022441">
    <property type="entry name" value="Para_beta_helix_rpt-2"/>
</dbReference>
<feature type="transmembrane region" description="Helical" evidence="2">
    <location>
        <begin position="1342"/>
        <end position="1362"/>
    </location>
</feature>
<feature type="domain" description="Carbohydrate-binding/sugar hydrolysis" evidence="3">
    <location>
        <begin position="743"/>
        <end position="871"/>
    </location>
</feature>
<dbReference type="Pfam" id="PF05048">
    <property type="entry name" value="NosD"/>
    <property type="match status" value="1"/>
</dbReference>
<proteinExistence type="predicted"/>
<keyword evidence="2" id="KW-1133">Transmembrane helix</keyword>
<protein>
    <submittedName>
        <fullName evidence="4">Right-handed parallel beta-helix repeat-containing protein</fullName>
    </submittedName>
</protein>
<dbReference type="Gene3D" id="2.160.20.10">
    <property type="entry name" value="Single-stranded right-handed beta-helix, Pectin lyase-like"/>
    <property type="match status" value="1"/>
</dbReference>
<dbReference type="InterPro" id="IPR011635">
    <property type="entry name" value="CARDB"/>
</dbReference>
<organism evidence="4 5">
    <name type="scientific">Natronoglomus mannanivorans</name>
    <dbReference type="NCBI Taxonomy" id="2979990"/>
    <lineage>
        <taxon>Archaea</taxon>
        <taxon>Methanobacteriati</taxon>
        <taxon>Methanobacteriota</taxon>
        <taxon>Stenosarchaea group</taxon>
        <taxon>Halobacteria</taxon>
        <taxon>Halobacteriales</taxon>
        <taxon>Natrialbaceae</taxon>
        <taxon>Natronoglomus</taxon>
    </lineage>
</organism>
<keyword evidence="2" id="KW-0812">Transmembrane</keyword>
<dbReference type="EMBL" id="JAOPKA010000016">
    <property type="protein sequence ID" value="MCU4743622.1"/>
    <property type="molecule type" value="Genomic_DNA"/>
</dbReference>
<gene>
    <name evidence="4" type="ORF">OB960_19750</name>
</gene>
<dbReference type="InterPro" id="IPR011050">
    <property type="entry name" value="Pectin_lyase_fold/virulence"/>
</dbReference>
<reference evidence="4" key="1">
    <citation type="submission" date="2022-09" db="EMBL/GenBank/DDBJ databases">
        <title>Enrichment on poylsaccharides allowed isolation of novel metabolic and taxonomic groups of Haloarchaea.</title>
        <authorList>
            <person name="Sorokin D.Y."/>
            <person name="Elcheninov A.G."/>
            <person name="Khizhniak T.V."/>
            <person name="Kolganova T.V."/>
            <person name="Kublanov I.V."/>
        </authorList>
    </citation>
    <scope>NUCLEOTIDE SEQUENCE</scope>
    <source>
        <strain evidence="4">AArc-xg1-1</strain>
    </source>
</reference>
<dbReference type="InterPro" id="IPR012334">
    <property type="entry name" value="Pectin_lyas_fold"/>
</dbReference>
<evidence type="ECO:0000256" key="1">
    <source>
        <dbReference type="SAM" id="MobiDB-lite"/>
    </source>
</evidence>
<keyword evidence="2" id="KW-0472">Membrane</keyword>
<sequence>MTERTFDPGRRASRRPHAVLLVLGLVILASAFAFSFGSQGVLGETDDGTAVTVDAPVTELEAGESATATVGLEGAADGVSTYEMTLATNDTDVATLEDVTVLADGEDGPLVHTDRSADGSELTVVVALLDAAHEPGDAIDLFDAELETRGGGDVEIEVTEIGEITDLETDAYGIDRTEAADLSVTDPGQPVADVTIGAPNGVQPNATTTATVSLEGATNGVSTYEMALTTNDTDVATLEDVTVHAGGEDGPLTHVEKSADGSALVVTVALLDATHEPDDSIELFDVELETHAEGVVELDVDEVGELTDLDLDAYEIGQSNPVELEVADDPGLLATIEEVPEDVVAGDEATVVAEIENAGYAEATRTVELVTETGVVDSTTITLDSGATERVELTWETTRDDVGEHDLLVETGDDTAEVALEVAEPPTPAIFEPEITAVSEPVEGGVLVLEADVENTGDRTDTQTVGLEIDGTTVDSAEGIELEGGNATNVTLIWNTEDGDHGEYDAAVTTENESAETSVVVREDVPEPFFDVTIDESNDPVTAGEDLVVNATVTNVGGEPGAAEIDFEVDGELVETGTVDLSADEETTLSFVSPTDADDPPDVDVTVSSPDATETTTTRVDEPEPATFEVVDVDVPTTVTQGETFDATVTVENVGDLEGSESVELHFDDRRGDADDREIGLDGGERTTVTLTFDVPVEPRAGEHEIDVTAATPDDSASRDVVVDYGSIESGLEALDGGGVVAVAAGEYAETVTIETSDVSLEGIAGSGDTTVSPAEDVAFDVAAENVTIEGVTIDGTGAETGVVARSDGVTIERNVFSGLETGIHLTDSDGHAIAYNTFRESVETGIAVDASNGNTITQNVVEGVDGIVFDDGAGETTVNTNEITVTNDAIRFEEDAGPGTVLEENNLIAGNWSVNNLAEMTVEGSVNYYGEDGLEENTNGDVVDDEPADQYDGAEYELAITDVTDPATVGEPVVVDVRVENVGDFGGNQDVVLDVDGTTIAVEHDVALSAGANESIPFTVELDDGEVDADVGDVVDLTVSSDDGTATETVDVLAEPLFDVSALSVPDEATPGEPVQVTATVDNAGGTDTQQIDLLVDGAAYATETVTLAGNSTTLEFEVSIPDDAEGEGETTITVASADTAVNESIEIDDTVAYELEIADAPESVTAGESVVTNATVENVGALAVETDLELTVDGETVDATTVALDRDVTETVTLTWATTENATGERTLTVTSPNETATTTVDVTDGGGGMPFPMPPEDETDDDVGDGDDESDDTGDTGDSDESDDTDDSSDDADDSDETDDTDADETDDGDGSDDSDESTDDGTNAPDSDSDSDDVAFEVPGFGVLPAIVAMLVVVVVRFSRRNI</sequence>
<evidence type="ECO:0000256" key="2">
    <source>
        <dbReference type="SAM" id="Phobius"/>
    </source>
</evidence>
<dbReference type="RefSeq" id="WP_338005438.1">
    <property type="nucleotide sequence ID" value="NZ_JAOPKA010000016.1"/>
</dbReference>
<feature type="region of interest" description="Disordered" evidence="1">
    <location>
        <begin position="1234"/>
        <end position="1340"/>
    </location>
</feature>
<dbReference type="Pfam" id="PF07705">
    <property type="entry name" value="CARDB"/>
    <property type="match status" value="1"/>
</dbReference>
<dbReference type="Gene3D" id="2.60.40.10">
    <property type="entry name" value="Immunoglobulins"/>
    <property type="match status" value="6"/>
</dbReference>
<dbReference type="SMART" id="SM00710">
    <property type="entry name" value="PbH1"/>
    <property type="match status" value="5"/>
</dbReference>
<dbReference type="InterPro" id="IPR006626">
    <property type="entry name" value="PbH1"/>
</dbReference>
<feature type="compositionally biased region" description="Low complexity" evidence="1">
    <location>
        <begin position="603"/>
        <end position="613"/>
    </location>
</feature>
<name>A0AAP2Z1R2_9EURY</name>
<evidence type="ECO:0000313" key="4">
    <source>
        <dbReference type="EMBL" id="MCU4743622.1"/>
    </source>
</evidence>
<dbReference type="NCBIfam" id="TIGR03804">
    <property type="entry name" value="para_beta_helix"/>
    <property type="match status" value="1"/>
</dbReference>
<comment type="caution">
    <text evidence="4">The sequence shown here is derived from an EMBL/GenBank/DDBJ whole genome shotgun (WGS) entry which is preliminary data.</text>
</comment>
<feature type="region of interest" description="Disordered" evidence="1">
    <location>
        <begin position="591"/>
        <end position="620"/>
    </location>
</feature>
<dbReference type="Proteomes" id="UP001321018">
    <property type="component" value="Unassembled WGS sequence"/>
</dbReference>
<dbReference type="SUPFAM" id="SSF51126">
    <property type="entry name" value="Pectin lyase-like"/>
    <property type="match status" value="1"/>
</dbReference>
<dbReference type="InterPro" id="IPR013783">
    <property type="entry name" value="Ig-like_fold"/>
</dbReference>
<evidence type="ECO:0000313" key="5">
    <source>
        <dbReference type="Proteomes" id="UP001321018"/>
    </source>
</evidence>
<dbReference type="InterPro" id="IPR006633">
    <property type="entry name" value="Carb-bd_sugar_hydrolysis-dom"/>
</dbReference>
<dbReference type="SMART" id="SM00722">
    <property type="entry name" value="CASH"/>
    <property type="match status" value="1"/>
</dbReference>